<dbReference type="Pfam" id="PF00005">
    <property type="entry name" value="ABC_tran"/>
    <property type="match status" value="2"/>
</dbReference>
<dbReference type="FunFam" id="1.20.1560.10:FF:000020">
    <property type="entry name" value="ABC metal ion transporter"/>
    <property type="match status" value="1"/>
</dbReference>
<dbReference type="CDD" id="cd18603">
    <property type="entry name" value="ABC_6TM_MRP1_2_3_6_D2_like"/>
    <property type="match status" value="1"/>
</dbReference>
<dbReference type="Pfam" id="PF00664">
    <property type="entry name" value="ABC_membrane"/>
    <property type="match status" value="2"/>
</dbReference>
<evidence type="ECO:0000256" key="10">
    <source>
        <dbReference type="ARBA" id="ARBA00023136"/>
    </source>
</evidence>
<dbReference type="CDD" id="cd18595">
    <property type="entry name" value="ABC_6TM_MRP1_2_3_6_D1_like"/>
    <property type="match status" value="1"/>
</dbReference>
<evidence type="ECO:0000256" key="8">
    <source>
        <dbReference type="ARBA" id="ARBA00022840"/>
    </source>
</evidence>
<dbReference type="EC" id="7.6.2.3" evidence="11"/>
<feature type="transmembrane region" description="Helical" evidence="14">
    <location>
        <begin position="848"/>
        <end position="868"/>
    </location>
</feature>
<feature type="transmembrane region" description="Helical" evidence="14">
    <location>
        <begin position="1468"/>
        <end position="1495"/>
    </location>
</feature>
<comment type="caution">
    <text evidence="17">The sequence shown here is derived from an EMBL/GenBank/DDBJ whole genome shotgun (WGS) entry which is preliminary data.</text>
</comment>
<feature type="compositionally biased region" description="Basic and acidic residues" evidence="13">
    <location>
        <begin position="398"/>
        <end position="410"/>
    </location>
</feature>
<evidence type="ECO:0000256" key="11">
    <source>
        <dbReference type="ARBA" id="ARBA00024220"/>
    </source>
</evidence>
<feature type="transmembrane region" description="Helical" evidence="14">
    <location>
        <begin position="659"/>
        <end position="679"/>
    </location>
</feature>
<feature type="domain" description="ABC transporter" evidence="15">
    <location>
        <begin position="938"/>
        <end position="1162"/>
    </location>
</feature>
<keyword evidence="9 14" id="KW-1133">Transmembrane helix</keyword>
<evidence type="ECO:0000256" key="2">
    <source>
        <dbReference type="ARBA" id="ARBA00009726"/>
    </source>
</evidence>
<feature type="compositionally biased region" description="Polar residues" evidence="13">
    <location>
        <begin position="415"/>
        <end position="424"/>
    </location>
</feature>
<dbReference type="FunFam" id="3.40.50.300:FF:000074">
    <property type="entry name" value="Multidrug resistance-associated protein 5 isoform 1"/>
    <property type="match status" value="1"/>
</dbReference>
<feature type="compositionally biased region" description="Polar residues" evidence="13">
    <location>
        <begin position="456"/>
        <end position="466"/>
    </location>
</feature>
<feature type="region of interest" description="Disordered" evidence="13">
    <location>
        <begin position="519"/>
        <end position="539"/>
    </location>
</feature>
<keyword evidence="3" id="KW-0813">Transport</keyword>
<evidence type="ECO:0000256" key="6">
    <source>
        <dbReference type="ARBA" id="ARBA00022737"/>
    </source>
</evidence>
<proteinExistence type="inferred from homology"/>
<keyword evidence="18" id="KW-1185">Reference proteome</keyword>
<evidence type="ECO:0000313" key="17">
    <source>
        <dbReference type="EMBL" id="THD26585.1"/>
    </source>
</evidence>
<evidence type="ECO:0000256" key="1">
    <source>
        <dbReference type="ARBA" id="ARBA00004128"/>
    </source>
</evidence>
<dbReference type="Gene3D" id="1.20.1560.10">
    <property type="entry name" value="ABC transporter type 1, transmembrane domain"/>
    <property type="match status" value="2"/>
</dbReference>
<name>A0A4E0RHD0_FASHE</name>
<feature type="transmembrane region" description="Helical" evidence="14">
    <location>
        <begin position="30"/>
        <end position="53"/>
    </location>
</feature>
<dbReference type="GO" id="GO:0000323">
    <property type="term" value="C:lytic vacuole"/>
    <property type="evidence" value="ECO:0007669"/>
    <property type="project" value="UniProtKB-ARBA"/>
</dbReference>
<dbReference type="CDD" id="cd03250">
    <property type="entry name" value="ABCC_MRP_domain1"/>
    <property type="match status" value="1"/>
</dbReference>
<dbReference type="GO" id="GO:0005524">
    <property type="term" value="F:ATP binding"/>
    <property type="evidence" value="ECO:0007669"/>
    <property type="project" value="UniProtKB-KW"/>
</dbReference>
<dbReference type="InterPro" id="IPR027417">
    <property type="entry name" value="P-loop_NTPase"/>
</dbReference>
<dbReference type="GO" id="GO:0016887">
    <property type="term" value="F:ATP hydrolysis activity"/>
    <property type="evidence" value="ECO:0007669"/>
    <property type="project" value="InterPro"/>
</dbReference>
<dbReference type="InterPro" id="IPR003593">
    <property type="entry name" value="AAA+_ATPase"/>
</dbReference>
<keyword evidence="8" id="KW-0067">ATP-binding</keyword>
<dbReference type="PANTHER" id="PTHR24223">
    <property type="entry name" value="ATP-BINDING CASSETTE SUB-FAMILY C"/>
    <property type="match status" value="1"/>
</dbReference>
<evidence type="ECO:0000256" key="12">
    <source>
        <dbReference type="ARBA" id="ARBA00047523"/>
    </source>
</evidence>
<feature type="domain" description="ABC transporter" evidence="15">
    <location>
        <begin position="1658"/>
        <end position="1894"/>
    </location>
</feature>
<evidence type="ECO:0000256" key="5">
    <source>
        <dbReference type="ARBA" id="ARBA00022692"/>
    </source>
</evidence>
<reference evidence="17" key="1">
    <citation type="submission" date="2019-03" db="EMBL/GenBank/DDBJ databases">
        <title>Improved annotation for the trematode Fasciola hepatica.</title>
        <authorList>
            <person name="Choi Y.-J."/>
            <person name="Martin J."/>
            <person name="Mitreva M."/>
        </authorList>
    </citation>
    <scope>NUCLEOTIDE SEQUENCE [LARGE SCALE GENOMIC DNA]</scope>
</reference>
<feature type="compositionally biased region" description="Polar residues" evidence="13">
    <location>
        <begin position="1277"/>
        <end position="1289"/>
    </location>
</feature>
<comment type="similarity">
    <text evidence="2">Belongs to the ABC transporter superfamily. ABCC family. Conjugate transporter (TC 3.A.1.208) subfamily.</text>
</comment>
<dbReference type="SUPFAM" id="SSF90123">
    <property type="entry name" value="ABC transporter transmembrane region"/>
    <property type="match status" value="2"/>
</dbReference>
<evidence type="ECO:0000313" key="18">
    <source>
        <dbReference type="Proteomes" id="UP000230066"/>
    </source>
</evidence>
<dbReference type="InterPro" id="IPR011527">
    <property type="entry name" value="ABC1_TM_dom"/>
</dbReference>
<evidence type="ECO:0000256" key="13">
    <source>
        <dbReference type="SAM" id="MobiDB-lite"/>
    </source>
</evidence>
<protein>
    <recommendedName>
        <fullName evidence="11">ABC-type glutathione-S-conjugate transporter</fullName>
        <ecNumber evidence="11">7.6.2.3</ecNumber>
    </recommendedName>
</protein>
<dbReference type="EMBL" id="JXXN02000690">
    <property type="protein sequence ID" value="THD26585.1"/>
    <property type="molecule type" value="Genomic_DNA"/>
</dbReference>
<evidence type="ECO:0000256" key="7">
    <source>
        <dbReference type="ARBA" id="ARBA00022741"/>
    </source>
</evidence>
<feature type="transmembrane region" description="Helical" evidence="14">
    <location>
        <begin position="1382"/>
        <end position="1405"/>
    </location>
</feature>
<keyword evidence="6" id="KW-0677">Repeat</keyword>
<keyword evidence="10 14" id="KW-0472">Membrane</keyword>
<keyword evidence="5 14" id="KW-0812">Transmembrane</keyword>
<dbReference type="InterPro" id="IPR003439">
    <property type="entry name" value="ABC_transporter-like_ATP-bd"/>
</dbReference>
<feature type="transmembrane region" description="Helical" evidence="14">
    <location>
        <begin position="100"/>
        <end position="118"/>
    </location>
</feature>
<dbReference type="CDD" id="cd03244">
    <property type="entry name" value="ABCC_MRP_domain2"/>
    <property type="match status" value="1"/>
</dbReference>
<dbReference type="FunFam" id="1.20.1560.10:FF:000001">
    <property type="entry name" value="ATP-binding cassette subfamily C member 1"/>
    <property type="match status" value="1"/>
</dbReference>
<feature type="region of interest" description="Disordered" evidence="13">
    <location>
        <begin position="436"/>
        <end position="486"/>
    </location>
</feature>
<feature type="region of interest" description="Disordered" evidence="13">
    <location>
        <begin position="1269"/>
        <end position="1289"/>
    </location>
</feature>
<evidence type="ECO:0000256" key="14">
    <source>
        <dbReference type="SAM" id="Phobius"/>
    </source>
</evidence>
<keyword evidence="7" id="KW-0547">Nucleotide-binding</keyword>
<feature type="transmembrane region" description="Helical" evidence="14">
    <location>
        <begin position="888"/>
        <end position="908"/>
    </location>
</feature>
<comment type="subcellular location">
    <subcellularLocation>
        <location evidence="1">Vacuole membrane</location>
        <topology evidence="1">Multi-pass membrane protein</topology>
    </subcellularLocation>
</comment>
<evidence type="ECO:0000256" key="9">
    <source>
        <dbReference type="ARBA" id="ARBA00022989"/>
    </source>
</evidence>
<dbReference type="FunFam" id="3.40.50.300:FF:000997">
    <property type="entry name" value="Multidrug resistance-associated protein 1"/>
    <property type="match status" value="1"/>
</dbReference>
<feature type="domain" description="ABC transmembrane type-1" evidence="16">
    <location>
        <begin position="623"/>
        <end position="905"/>
    </location>
</feature>
<dbReference type="PANTHER" id="PTHR24223:SF443">
    <property type="entry name" value="MULTIDRUG-RESISTANCE LIKE PROTEIN 1, ISOFORM I"/>
    <property type="match status" value="1"/>
</dbReference>
<feature type="transmembrane region" description="Helical" evidence="14">
    <location>
        <begin position="1304"/>
        <end position="1323"/>
    </location>
</feature>
<evidence type="ECO:0000259" key="16">
    <source>
        <dbReference type="PROSITE" id="PS50929"/>
    </source>
</evidence>
<dbReference type="SUPFAM" id="SSF52540">
    <property type="entry name" value="P-loop containing nucleoside triphosphate hydrolases"/>
    <property type="match status" value="2"/>
</dbReference>
<feature type="compositionally biased region" description="Polar residues" evidence="13">
    <location>
        <begin position="522"/>
        <end position="537"/>
    </location>
</feature>
<evidence type="ECO:0000256" key="4">
    <source>
        <dbReference type="ARBA" id="ARBA00022554"/>
    </source>
</evidence>
<gene>
    <name evidence="17" type="ORF">D915_002565</name>
</gene>
<feature type="transmembrane region" description="Helical" evidence="14">
    <location>
        <begin position="187"/>
        <end position="208"/>
    </location>
</feature>
<dbReference type="Proteomes" id="UP000230066">
    <property type="component" value="Unassembled WGS sequence"/>
</dbReference>
<organism evidence="17 18">
    <name type="scientific">Fasciola hepatica</name>
    <name type="common">Liver fluke</name>
    <dbReference type="NCBI Taxonomy" id="6192"/>
    <lineage>
        <taxon>Eukaryota</taxon>
        <taxon>Metazoa</taxon>
        <taxon>Spiralia</taxon>
        <taxon>Lophotrochozoa</taxon>
        <taxon>Platyhelminthes</taxon>
        <taxon>Trematoda</taxon>
        <taxon>Digenea</taxon>
        <taxon>Plagiorchiida</taxon>
        <taxon>Echinostomata</taxon>
        <taxon>Echinostomatoidea</taxon>
        <taxon>Fasciolidae</taxon>
        <taxon>Fasciola</taxon>
    </lineage>
</organism>
<feature type="transmembrane region" description="Helical" evidence="14">
    <location>
        <begin position="130"/>
        <end position="149"/>
    </location>
</feature>
<keyword evidence="4" id="KW-0926">Vacuole</keyword>
<feature type="transmembrane region" description="Helical" evidence="14">
    <location>
        <begin position="1564"/>
        <end position="1585"/>
    </location>
</feature>
<feature type="transmembrane region" description="Helical" evidence="14">
    <location>
        <begin position="738"/>
        <end position="757"/>
    </location>
</feature>
<comment type="catalytic activity">
    <reaction evidence="12">
        <text>leukotriene C4(in) + ATP + H2O = leukotriene C4(out) + ADP + phosphate + H(+)</text>
        <dbReference type="Rhea" id="RHEA:38963"/>
        <dbReference type="ChEBI" id="CHEBI:15377"/>
        <dbReference type="ChEBI" id="CHEBI:15378"/>
        <dbReference type="ChEBI" id="CHEBI:30616"/>
        <dbReference type="ChEBI" id="CHEBI:43474"/>
        <dbReference type="ChEBI" id="CHEBI:57973"/>
        <dbReference type="ChEBI" id="CHEBI:456216"/>
    </reaction>
    <physiologicalReaction direction="left-to-right" evidence="12">
        <dbReference type="Rhea" id="RHEA:38964"/>
    </physiologicalReaction>
</comment>
<feature type="transmembrane region" description="Helical" evidence="14">
    <location>
        <begin position="763"/>
        <end position="782"/>
    </location>
</feature>
<accession>A0A4E0RHD0</accession>
<dbReference type="InterPro" id="IPR050173">
    <property type="entry name" value="ABC_transporter_C-like"/>
</dbReference>
<dbReference type="PROSITE" id="PS50929">
    <property type="entry name" value="ABC_TM1F"/>
    <property type="match status" value="2"/>
</dbReference>
<dbReference type="GO" id="GO:0015431">
    <property type="term" value="F:ABC-type glutathione S-conjugate transporter activity"/>
    <property type="evidence" value="ECO:0007669"/>
    <property type="project" value="UniProtKB-EC"/>
</dbReference>
<feature type="transmembrane region" description="Helical" evidence="14">
    <location>
        <begin position="622"/>
        <end position="647"/>
    </location>
</feature>
<evidence type="ECO:0000259" key="15">
    <source>
        <dbReference type="PROSITE" id="PS50893"/>
    </source>
</evidence>
<evidence type="ECO:0000256" key="3">
    <source>
        <dbReference type="ARBA" id="ARBA00022448"/>
    </source>
</evidence>
<dbReference type="SMART" id="SM00382">
    <property type="entry name" value="AAA"/>
    <property type="match status" value="2"/>
</dbReference>
<dbReference type="PROSITE" id="PS50893">
    <property type="entry name" value="ABC_TRANSPORTER_2"/>
    <property type="match status" value="2"/>
</dbReference>
<feature type="region of interest" description="Disordered" evidence="13">
    <location>
        <begin position="360"/>
        <end position="424"/>
    </location>
</feature>
<feature type="transmembrane region" description="Helical" evidence="14">
    <location>
        <begin position="65"/>
        <end position="88"/>
    </location>
</feature>
<dbReference type="GO" id="GO:0005774">
    <property type="term" value="C:vacuolar membrane"/>
    <property type="evidence" value="ECO:0007669"/>
    <property type="project" value="UniProtKB-SubCell"/>
</dbReference>
<dbReference type="Gene3D" id="3.40.50.300">
    <property type="entry name" value="P-loop containing nucleotide triphosphate hydrolases"/>
    <property type="match status" value="2"/>
</dbReference>
<sequence>MVNHSCGSIAQNFLAEWKKEFPKFPECESYILPAVLVFFCVFFCIPHILEVILGKSDNRRPVSALLFTEFLFLLLVFVNNSVQFGFLYGSDSYISEKPPYTPLAFAFVSITYFCILNVERFRDTANSGFSFFLMILATLVASVRCWNLGVDRFFHDTDPASNSSTPGSLPFPSTLVFATDEVSVKRVLQVTDTINLIGSAVLLVMACFSEKMTQFKKTYWRKSPKSKICFLRRFINKVHYKSPAEPEQVSINVVSGNSTTKGSDNNDVRIPSPETYASFLSRIVYAWFLRMIIKGYRKPLELKDLWLLDKQHSAQRISELFFLNVDRYLIPEKTANLYLERRRISLINSIACGTNDNFHQASQTDRRRSTQNALDVDDQIYKSGPTKEGAPGPSKGRRVSEKTSLRKNSSDDVMVTSTHFTKENQITNILEHAEAEHDSDNDNHQAPNDTLRTRSVPISGSTVNDESSIHHKNTANKQLPEMNPTNANAVTPGEIIGLQRCSSARRSVRIRVGSKPVFCPGQSESRSDSVITQPNEEQSGRLIDSKDKKVQTTTVAVHRASFEKQDNLQATEERDVIVDIRGSKYERFDSERGASRSCLCCRRKSAQSGLLRVLLLTFWRPLLWSGFLKLIHDILLFVSPVLLKFLLKFLQEGSDEPIWHGYVYTALILLTQCVEVLLLQRYFRLVNILGMHIRTAITCAVYRKSLRLSNKARRESTTGQIMNLISSDAQHFVQLMPFLHIIWSGPFQIVVAIVLLWNELGPSVFAGVCVLLLLLPLNVITARISKSFQEKMFETADSRIKMISEILGGIRVIKLYAWEPSFIKEVTRLRTQEIHYLRSFTFCQAISFLWTCAPFLVAITSFGVYVSISNENILDAQKAFVSLALFNILRFPLFMFPSIASSLVQTFVSVRRINLFLRHTELNANSFSRENTPGIAAVIECGVFGWDPEDEPVLKNISIQFPEGQLTSVMGTVGSGKSSLLHALLGDMELFSGRVNINGTVAYVPQEPWIFNATLRDNILFSHPYDPVRYEQVISACGLQPDLLILPQGDLTEIGDKGINLSGGQKQRVSLARACYADADIYLLDDPLSAVDAHVGLHLLEHVLSRTTGLLASKTCILTTHSSKALPYSDRVALLINGQLSELGTYRQLLQSHTSRLSAFLVDFVTANQGQGSVVDAGLHNQQNNAVELEKSEQLVNLEMSLNDSLNNTFGSHQAINRKHSSVKLALSRSHSIRSNLSSNPSEMLTGPEAHVLFDSLISLHEGDTNENALEDKKPVNQPTNPNQLMQPEKSSVGRVKWHVFKIYLRNVGLFYCLLILILYPMTSIAQFGTSLWLADWSEDAKNQENITNIIRNQPDILHNLSAYPDLQEDLNALFSQRNYRLGVYGALGFIQVITSLASILVFALGHLDCARKLHALLLNGILHAPAGFFDSVPAGRIINRFSQDVATVDVPLVTSMRSALMTLLQSSLTLCMACAVNPWSIIPIFCLTVLYLLLQNIYVSNSRQLRRIESVSRSPVFSHFSETLNGVNCIRAYGLTEKYAQIIDHRLDTNNSAIYASNLAQRWLAVLLESIGNFVVLFVALFAVSSRGRLSAGFTGLVISYALSLNQSLNWLVRMTADLENDIVCVERIDEYSRIEPEAAWEIPEKKPGNRWPQGKIEFINYGTRYRPDLDLVLQSISVTVNCGERIGIVGRTGSGKSSLVMGLFRMIEASEGQIQIDGVDIAQLGLHDLRSRLTLIPQDPVLFSGTLRFNLDPFNEHSDSELWEGLELSHLKSFVREASGGRGLDMVISESGSNISMGQRQLICLARALLRRTRILVLDEATAAMDPITDGLIQTTIRTSFSHCTVVTIAHRLNTILDYDRIIVLHAGRIVEVGNPRELLQNIDGSFYALAKDAHLIE</sequence>
<feature type="domain" description="ABC transmembrane type-1" evidence="16">
    <location>
        <begin position="1323"/>
        <end position="1622"/>
    </location>
</feature>
<dbReference type="InterPro" id="IPR036640">
    <property type="entry name" value="ABC1_TM_sf"/>
</dbReference>